<dbReference type="Pfam" id="PF04073">
    <property type="entry name" value="tRNA_edit"/>
    <property type="match status" value="1"/>
</dbReference>
<evidence type="ECO:0000259" key="1">
    <source>
        <dbReference type="Pfam" id="PF04073"/>
    </source>
</evidence>
<reference evidence="3" key="1">
    <citation type="submission" date="2017-08" db="EMBL/GenBank/DDBJ databases">
        <authorList>
            <person name="Varghese N."/>
            <person name="Submissions S."/>
        </authorList>
    </citation>
    <scope>NUCLEOTIDE SEQUENCE [LARGE SCALE GENOMIC DNA]</scope>
    <source>
        <strain evidence="3">KCTC 23107</strain>
    </source>
</reference>
<gene>
    <name evidence="2" type="ORF">SAMN05877838_3721</name>
</gene>
<dbReference type="AlphaFoldDB" id="A0A286IFD8"/>
<organism evidence="2 3">
    <name type="scientific">Hoeflea halophila</name>
    <dbReference type="NCBI Taxonomy" id="714899"/>
    <lineage>
        <taxon>Bacteria</taxon>
        <taxon>Pseudomonadati</taxon>
        <taxon>Pseudomonadota</taxon>
        <taxon>Alphaproteobacteria</taxon>
        <taxon>Hyphomicrobiales</taxon>
        <taxon>Rhizobiaceae</taxon>
        <taxon>Hoeflea</taxon>
    </lineage>
</organism>
<dbReference type="InterPro" id="IPR007214">
    <property type="entry name" value="YbaK/aa-tRNA-synth-assoc-dom"/>
</dbReference>
<dbReference type="SUPFAM" id="SSF55826">
    <property type="entry name" value="YbaK/ProRS associated domain"/>
    <property type="match status" value="1"/>
</dbReference>
<name>A0A286IFD8_9HYPH</name>
<protein>
    <submittedName>
        <fullName evidence="2">Prolyl-tRNA editing enzyme YbaK/EbsC (Cys-tRNA(Pro) deacylase)</fullName>
    </submittedName>
</protein>
<accession>A0A286IFD8</accession>
<keyword evidence="3" id="KW-1185">Reference proteome</keyword>
<dbReference type="EMBL" id="OCPC01000006">
    <property type="protein sequence ID" value="SOE18782.1"/>
    <property type="molecule type" value="Genomic_DNA"/>
</dbReference>
<dbReference type="Gene3D" id="3.90.960.10">
    <property type="entry name" value="YbaK/aminoacyl-tRNA synthetase-associated domain"/>
    <property type="match status" value="1"/>
</dbReference>
<evidence type="ECO:0000313" key="2">
    <source>
        <dbReference type="EMBL" id="SOE18782.1"/>
    </source>
</evidence>
<dbReference type="PANTHER" id="PTHR30411:SF1">
    <property type="entry name" value="CYTOPLASMIC PROTEIN"/>
    <property type="match status" value="1"/>
</dbReference>
<feature type="domain" description="YbaK/aminoacyl-tRNA synthetase-associated" evidence="1">
    <location>
        <begin position="41"/>
        <end position="158"/>
    </location>
</feature>
<dbReference type="PANTHER" id="PTHR30411">
    <property type="entry name" value="CYTOPLASMIC PROTEIN"/>
    <property type="match status" value="1"/>
</dbReference>
<evidence type="ECO:0000313" key="3">
    <source>
        <dbReference type="Proteomes" id="UP000219465"/>
    </source>
</evidence>
<dbReference type="InterPro" id="IPR036754">
    <property type="entry name" value="YbaK/aa-tRNA-synt-asso_dom_sf"/>
</dbReference>
<dbReference type="RefSeq" id="WP_097109246.1">
    <property type="nucleotide sequence ID" value="NZ_OCPC01000006.1"/>
</dbReference>
<dbReference type="OrthoDB" id="9798760at2"/>
<sequence>MSETATEMTPDLIPAGSSMARVAQAAAASGLQIRILKMAQSTRTAQEAAVAAGCDVGQIVKSLVFENAATRQLNLMLVSGGHNADMDYISEAYGLKFSRCDVRRVRDETGFAIGGVAPIGHLNPISVYMDRTLLVHAEVWAAAGRPDSIFSVDPRALATAIGASVIDVRADKAGSQS</sequence>
<dbReference type="GO" id="GO:0002161">
    <property type="term" value="F:aminoacyl-tRNA deacylase activity"/>
    <property type="evidence" value="ECO:0007669"/>
    <property type="project" value="InterPro"/>
</dbReference>
<proteinExistence type="predicted"/>
<dbReference type="Proteomes" id="UP000219465">
    <property type="component" value="Unassembled WGS sequence"/>
</dbReference>
<dbReference type="CDD" id="cd04333">
    <property type="entry name" value="ProX_deacylase"/>
    <property type="match status" value="1"/>
</dbReference>